<dbReference type="GO" id="GO:0006826">
    <property type="term" value="P:iron ion transport"/>
    <property type="evidence" value="ECO:0007669"/>
    <property type="project" value="UniProtKB-KW"/>
</dbReference>
<evidence type="ECO:0000256" key="6">
    <source>
        <dbReference type="ARBA" id="ARBA00023004"/>
    </source>
</evidence>
<evidence type="ECO:0000256" key="10">
    <source>
        <dbReference type="ARBA" id="ARBA00023237"/>
    </source>
</evidence>
<evidence type="ECO:0000256" key="13">
    <source>
        <dbReference type="SAM" id="SignalP"/>
    </source>
</evidence>
<sequence>MANRLGPKPLAAKLAVGAVAVLGAWQINAAAATASNDDDAALPTVLPEIIVTAQKLSQNLEQVPVSVGTIDGALMQQSGATGFPDLQGYLGNVTLALSPTGGDFFIRGFGTLSTNAGFEPSVATVVDGIYYGRSNFLSVFFNDDQRMEVLRGPQGTLFGKNSTAGVFNLVTRAPDANTGMGGELLLGSDQRAVRPVFNIALGEHWAARIAGNFSRDDGLLHNTDLDRPEVDTSQNTIRGRLRYTQGPAQIDLGAFYSQQWLNANNFQLIKVTAPTEALMRDYDPQFEANLDFKNSANVPSRGETHFAGANATVDYTLDGLAGIDQWKLTSVTGWAKQTLESRDIDGDFSPVPVVRDTLIKPAPYKQFSQEVRVGGHDDSILDFGHGIDFVIGAYYFDSTFVSNDQYQLEDLGAALAFLTAAEAGNPDGNPVLRLGGVPLAQTAYGLGQLVDLLQPLIDPAIGSEQVARVSLDQETSTAALFGQMEYFVFEDWSVILGGRVGHEHKKGHFTSSHEGVFIPLVAGQEDFDSTINRSENEFSPKAGLKWQPRPNANVYLTWTRGYKSGGFNALPLNPDHLEFEPERATSLELGAKARLLQGSLRVSAALFDMRFSNLQVSTFEAGNGGGAAPVFLNAASARSRGGELEINWLAPLRGLAFYGSAGYADAYYTHYPDAPACAVPSECPNTNSDGTTQDLSGRTLSNAPRWTAAAVPSFTTLVPGGALATFAVDVLYRSGRYVDVDLAPEKYQPATTELNARVVLGSRQGNWMLSLAARNLTQEKIVDQVLDEPLAPGNYAASRSDRGRVFAANLIFDI</sequence>
<feature type="domain" description="TonB-dependent receptor-like beta-barrel" evidence="14">
    <location>
        <begin position="282"/>
        <end position="776"/>
    </location>
</feature>
<protein>
    <submittedName>
        <fullName evidence="16">TonB-dependent receptor</fullName>
    </submittedName>
</protein>
<gene>
    <name evidence="16" type="ORF">G7Y82_05795</name>
</gene>
<dbReference type="PANTHER" id="PTHR32552">
    <property type="entry name" value="FERRICHROME IRON RECEPTOR-RELATED"/>
    <property type="match status" value="1"/>
</dbReference>
<feature type="signal peptide" evidence="13">
    <location>
        <begin position="1"/>
        <end position="29"/>
    </location>
</feature>
<dbReference type="PROSITE" id="PS52016">
    <property type="entry name" value="TONB_DEPENDENT_REC_3"/>
    <property type="match status" value="1"/>
</dbReference>
<comment type="similarity">
    <text evidence="11 12">Belongs to the TonB-dependent receptor family.</text>
</comment>
<evidence type="ECO:0000256" key="5">
    <source>
        <dbReference type="ARBA" id="ARBA00022692"/>
    </source>
</evidence>
<feature type="domain" description="TonB-dependent receptor plug" evidence="15">
    <location>
        <begin position="60"/>
        <end position="166"/>
    </location>
</feature>
<evidence type="ECO:0000259" key="14">
    <source>
        <dbReference type="Pfam" id="PF00593"/>
    </source>
</evidence>
<evidence type="ECO:0000256" key="7">
    <source>
        <dbReference type="ARBA" id="ARBA00023065"/>
    </source>
</evidence>
<keyword evidence="13" id="KW-0732">Signal</keyword>
<comment type="subcellular location">
    <subcellularLocation>
        <location evidence="1 11">Cell outer membrane</location>
        <topology evidence="1 11">Multi-pass membrane protein</topology>
    </subcellularLocation>
</comment>
<dbReference type="Proteomes" id="UP000653472">
    <property type="component" value="Unassembled WGS sequence"/>
</dbReference>
<evidence type="ECO:0000256" key="11">
    <source>
        <dbReference type="PROSITE-ProRule" id="PRU01360"/>
    </source>
</evidence>
<dbReference type="SUPFAM" id="SSF56935">
    <property type="entry name" value="Porins"/>
    <property type="match status" value="1"/>
</dbReference>
<evidence type="ECO:0000256" key="4">
    <source>
        <dbReference type="ARBA" id="ARBA00022496"/>
    </source>
</evidence>
<proteinExistence type="inferred from homology"/>
<dbReference type="Gene3D" id="2.40.170.20">
    <property type="entry name" value="TonB-dependent receptor, beta-barrel domain"/>
    <property type="match status" value="2"/>
</dbReference>
<evidence type="ECO:0000313" key="16">
    <source>
        <dbReference type="EMBL" id="NKF21824.1"/>
    </source>
</evidence>
<evidence type="ECO:0000259" key="15">
    <source>
        <dbReference type="Pfam" id="PF07715"/>
    </source>
</evidence>
<evidence type="ECO:0000256" key="8">
    <source>
        <dbReference type="ARBA" id="ARBA00023077"/>
    </source>
</evidence>
<keyword evidence="7" id="KW-0406">Ion transport</keyword>
<keyword evidence="16" id="KW-0675">Receptor</keyword>
<evidence type="ECO:0000256" key="1">
    <source>
        <dbReference type="ARBA" id="ARBA00004571"/>
    </source>
</evidence>
<evidence type="ECO:0000256" key="3">
    <source>
        <dbReference type="ARBA" id="ARBA00022452"/>
    </source>
</evidence>
<dbReference type="InterPro" id="IPR039426">
    <property type="entry name" value="TonB-dep_rcpt-like"/>
</dbReference>
<evidence type="ECO:0000256" key="9">
    <source>
        <dbReference type="ARBA" id="ARBA00023136"/>
    </source>
</evidence>
<dbReference type="PANTHER" id="PTHR32552:SF81">
    <property type="entry name" value="TONB-DEPENDENT OUTER MEMBRANE RECEPTOR"/>
    <property type="match status" value="1"/>
</dbReference>
<dbReference type="Pfam" id="PF07715">
    <property type="entry name" value="Plug"/>
    <property type="match status" value="1"/>
</dbReference>
<comment type="caution">
    <text evidence="16">The sequence shown here is derived from an EMBL/GenBank/DDBJ whole genome shotgun (WGS) entry which is preliminary data.</text>
</comment>
<dbReference type="InterPro" id="IPR036942">
    <property type="entry name" value="Beta-barrel_TonB_sf"/>
</dbReference>
<keyword evidence="9 11" id="KW-0472">Membrane</keyword>
<dbReference type="InterPro" id="IPR012910">
    <property type="entry name" value="Plug_dom"/>
</dbReference>
<keyword evidence="4" id="KW-0410">Iron transport</keyword>
<feature type="chain" id="PRO_5037996969" evidence="13">
    <location>
        <begin position="30"/>
        <end position="814"/>
    </location>
</feature>
<dbReference type="RefSeq" id="WP_168147052.1">
    <property type="nucleotide sequence ID" value="NZ_JAAVXB010000002.1"/>
</dbReference>
<keyword evidence="8 12" id="KW-0798">TonB box</keyword>
<accession>A0A969W8F8</accession>
<dbReference type="Pfam" id="PF00593">
    <property type="entry name" value="TonB_dep_Rec_b-barrel"/>
    <property type="match status" value="1"/>
</dbReference>
<dbReference type="AlphaFoldDB" id="A0A969W8F8"/>
<keyword evidence="10 11" id="KW-0998">Cell outer membrane</keyword>
<keyword evidence="2 11" id="KW-0813">Transport</keyword>
<keyword evidence="6" id="KW-0408">Iron</keyword>
<keyword evidence="3 11" id="KW-1134">Transmembrane beta strand</keyword>
<keyword evidence="5 11" id="KW-0812">Transmembrane</keyword>
<evidence type="ECO:0000256" key="12">
    <source>
        <dbReference type="RuleBase" id="RU003357"/>
    </source>
</evidence>
<dbReference type="GO" id="GO:0009279">
    <property type="term" value="C:cell outer membrane"/>
    <property type="evidence" value="ECO:0007669"/>
    <property type="project" value="UniProtKB-SubCell"/>
</dbReference>
<name>A0A969W8F8_9GAMM</name>
<evidence type="ECO:0000313" key="17">
    <source>
        <dbReference type="Proteomes" id="UP000653472"/>
    </source>
</evidence>
<evidence type="ECO:0000256" key="2">
    <source>
        <dbReference type="ARBA" id="ARBA00022448"/>
    </source>
</evidence>
<dbReference type="InterPro" id="IPR000531">
    <property type="entry name" value="Beta-barrel_TonB"/>
</dbReference>
<reference evidence="16" key="1">
    <citation type="submission" date="2020-03" db="EMBL/GenBank/DDBJ databases">
        <title>Solimonas marina sp. nov., isolated from deep seawater of the Pacific Ocean.</title>
        <authorList>
            <person name="Liu X."/>
            <person name="Lai Q."/>
            <person name="Sun F."/>
            <person name="Gai Y."/>
            <person name="Li G."/>
            <person name="Shao Z."/>
        </authorList>
    </citation>
    <scope>NUCLEOTIDE SEQUENCE</scope>
    <source>
        <strain evidence="16">C16B3</strain>
    </source>
</reference>
<organism evidence="16 17">
    <name type="scientific">Solimonas marina</name>
    <dbReference type="NCBI Taxonomy" id="2714601"/>
    <lineage>
        <taxon>Bacteria</taxon>
        <taxon>Pseudomonadati</taxon>
        <taxon>Pseudomonadota</taxon>
        <taxon>Gammaproteobacteria</taxon>
        <taxon>Nevskiales</taxon>
        <taxon>Nevskiaceae</taxon>
        <taxon>Solimonas</taxon>
    </lineage>
</organism>
<keyword evidence="17" id="KW-1185">Reference proteome</keyword>
<dbReference type="EMBL" id="JAAVXB010000002">
    <property type="protein sequence ID" value="NKF21824.1"/>
    <property type="molecule type" value="Genomic_DNA"/>
</dbReference>